<organism evidence="2 3">
    <name type="scientific">Microthlaspi erraticum</name>
    <dbReference type="NCBI Taxonomy" id="1685480"/>
    <lineage>
        <taxon>Eukaryota</taxon>
        <taxon>Viridiplantae</taxon>
        <taxon>Streptophyta</taxon>
        <taxon>Embryophyta</taxon>
        <taxon>Tracheophyta</taxon>
        <taxon>Spermatophyta</taxon>
        <taxon>Magnoliopsida</taxon>
        <taxon>eudicotyledons</taxon>
        <taxon>Gunneridae</taxon>
        <taxon>Pentapetalae</taxon>
        <taxon>rosids</taxon>
        <taxon>malvids</taxon>
        <taxon>Brassicales</taxon>
        <taxon>Brassicaceae</taxon>
        <taxon>Coluteocarpeae</taxon>
        <taxon>Microthlaspi</taxon>
    </lineage>
</organism>
<dbReference type="PANTHER" id="PTHR33067">
    <property type="entry name" value="RNA-DIRECTED DNA POLYMERASE-RELATED"/>
    <property type="match status" value="1"/>
</dbReference>
<comment type="caution">
    <text evidence="2">The sequence shown here is derived from an EMBL/GenBank/DDBJ whole genome shotgun (WGS) entry which is preliminary data.</text>
</comment>
<reference evidence="2" key="1">
    <citation type="submission" date="2020-01" db="EMBL/GenBank/DDBJ databases">
        <authorList>
            <person name="Mishra B."/>
        </authorList>
    </citation>
    <scope>NUCLEOTIDE SEQUENCE [LARGE SCALE GENOMIC DNA]</scope>
</reference>
<dbReference type="InterPro" id="IPR019103">
    <property type="entry name" value="Peptidase_aspartic_DDI1-type"/>
</dbReference>
<dbReference type="Pfam" id="PF09668">
    <property type="entry name" value="Asp_protease"/>
    <property type="match status" value="1"/>
</dbReference>
<dbReference type="GO" id="GO:0004190">
    <property type="term" value="F:aspartic-type endopeptidase activity"/>
    <property type="evidence" value="ECO:0007669"/>
    <property type="project" value="InterPro"/>
</dbReference>
<sequence length="191" mass="20866">MSWTTGTKFPPSGDVYPSNQPTHLTYFLTKGEESRKFTLPCTLGHLELDNALVDSGASIYLNSLTMAEKLGIAGALQHPTTSIMFGDGTSKSLLGVFKNYHLNIGECIIQTDLTVLEMEEEKDVPLILGTPFLSTVGASIDFHKKEVILHKVNSLVSYRLQPKGYEYCGTIESTPLNSKESRSCQGCEGKG</sequence>
<dbReference type="SUPFAM" id="SSF50630">
    <property type="entry name" value="Acid proteases"/>
    <property type="match status" value="1"/>
</dbReference>
<evidence type="ECO:0000259" key="1">
    <source>
        <dbReference type="Pfam" id="PF09668"/>
    </source>
</evidence>
<dbReference type="Proteomes" id="UP000467841">
    <property type="component" value="Unassembled WGS sequence"/>
</dbReference>
<dbReference type="CDD" id="cd00303">
    <property type="entry name" value="retropepsin_like"/>
    <property type="match status" value="1"/>
</dbReference>
<dbReference type="InterPro" id="IPR021109">
    <property type="entry name" value="Peptidase_aspartic_dom_sf"/>
</dbReference>
<dbReference type="OrthoDB" id="1836049at2759"/>
<dbReference type="PANTHER" id="PTHR33067:SF31">
    <property type="entry name" value="RNA-DIRECTED DNA POLYMERASE"/>
    <property type="match status" value="1"/>
</dbReference>
<dbReference type="AlphaFoldDB" id="A0A6D2KRH8"/>
<protein>
    <recommendedName>
        <fullName evidence="1">Aspartic peptidase DDI1-type domain-containing protein</fullName>
    </recommendedName>
</protein>
<accession>A0A6D2KRH8</accession>
<dbReference type="Gene3D" id="2.40.70.10">
    <property type="entry name" value="Acid Proteases"/>
    <property type="match status" value="1"/>
</dbReference>
<proteinExistence type="predicted"/>
<feature type="domain" description="Aspartic peptidase DDI1-type" evidence="1">
    <location>
        <begin position="50"/>
        <end position="141"/>
    </location>
</feature>
<dbReference type="EMBL" id="CACVBM020001436">
    <property type="protein sequence ID" value="CAA7050036.1"/>
    <property type="molecule type" value="Genomic_DNA"/>
</dbReference>
<keyword evidence="3" id="KW-1185">Reference proteome</keyword>
<dbReference type="GO" id="GO:0006508">
    <property type="term" value="P:proteolysis"/>
    <property type="evidence" value="ECO:0007669"/>
    <property type="project" value="InterPro"/>
</dbReference>
<evidence type="ECO:0000313" key="3">
    <source>
        <dbReference type="Proteomes" id="UP000467841"/>
    </source>
</evidence>
<name>A0A6D2KRH8_9BRAS</name>
<evidence type="ECO:0000313" key="2">
    <source>
        <dbReference type="EMBL" id="CAA7050036.1"/>
    </source>
</evidence>
<gene>
    <name evidence="2" type="ORF">MERR_LOCUS37271</name>
</gene>